<feature type="binding site" evidence="4">
    <location>
        <begin position="142"/>
        <end position="150"/>
    </location>
    <ligand>
        <name>ATP</name>
        <dbReference type="ChEBI" id="CHEBI:30616"/>
    </ligand>
</feature>
<sequence length="197" mass="22689">METRKSSPDKKEIRKKHLAIRNAMSEPETAEKSRAICEKLLTSDWYAITDWIFGYYPLGKEADCLEFLKKALSDGRHVALPRTGADCTMEFYEITSLEQTAEGAFHVMEPTAECRRINPMDLSNTQITVLVPGVVFTPIGSRYGYGKGFYDRYFARYAKLNRFALAYENQLEPELEVLDTDIKMHRIYTETGEYDII</sequence>
<keyword evidence="3 4" id="KW-0067">ATP-binding</keyword>
<dbReference type="InterPro" id="IPR037171">
    <property type="entry name" value="NagB/RpiA_transferase-like"/>
</dbReference>
<dbReference type="PANTHER" id="PTHR23407">
    <property type="entry name" value="ATPASE INHIBITOR/5-FORMYLTETRAHYDROFOLATE CYCLO-LIGASE"/>
    <property type="match status" value="1"/>
</dbReference>
<evidence type="ECO:0000256" key="3">
    <source>
        <dbReference type="ARBA" id="ARBA00022840"/>
    </source>
</evidence>
<name>A0A173SRM8_9FIRM</name>
<dbReference type="RefSeq" id="WP_055193675.1">
    <property type="nucleotide sequence ID" value="NZ_CABIYH010000007.1"/>
</dbReference>
<dbReference type="EC" id="6.3.3.2" evidence="5"/>
<dbReference type="NCBIfam" id="TIGR02727">
    <property type="entry name" value="MTHFS_bact"/>
    <property type="match status" value="1"/>
</dbReference>
<accession>A0A173SRM8</accession>
<dbReference type="PANTHER" id="PTHR23407:SF1">
    <property type="entry name" value="5-FORMYLTETRAHYDROFOLATE CYCLO-LIGASE"/>
    <property type="match status" value="1"/>
</dbReference>
<dbReference type="STRING" id="166486.ERS852572_01090"/>
<evidence type="ECO:0000313" key="6">
    <source>
        <dbReference type="EMBL" id="CUM91828.1"/>
    </source>
</evidence>
<dbReference type="OrthoDB" id="9801938at2"/>
<evidence type="ECO:0000256" key="1">
    <source>
        <dbReference type="ARBA" id="ARBA00010638"/>
    </source>
</evidence>
<dbReference type="EMBL" id="CYXZ01000007">
    <property type="protein sequence ID" value="CUM91828.1"/>
    <property type="molecule type" value="Genomic_DNA"/>
</dbReference>
<keyword evidence="5" id="KW-0479">Metal-binding</keyword>
<dbReference type="AlphaFoldDB" id="A0A173SRM8"/>
<feature type="binding site" evidence="4">
    <location>
        <begin position="10"/>
        <end position="14"/>
    </location>
    <ligand>
        <name>ATP</name>
        <dbReference type="ChEBI" id="CHEBI:30616"/>
    </ligand>
</feature>
<dbReference type="GO" id="GO:0046872">
    <property type="term" value="F:metal ion binding"/>
    <property type="evidence" value="ECO:0007669"/>
    <property type="project" value="UniProtKB-KW"/>
</dbReference>
<organism evidence="6 7">
    <name type="scientific">Roseburia intestinalis</name>
    <dbReference type="NCBI Taxonomy" id="166486"/>
    <lineage>
        <taxon>Bacteria</taxon>
        <taxon>Bacillati</taxon>
        <taxon>Bacillota</taxon>
        <taxon>Clostridia</taxon>
        <taxon>Lachnospirales</taxon>
        <taxon>Lachnospiraceae</taxon>
        <taxon>Roseburia</taxon>
    </lineage>
</organism>
<dbReference type="Proteomes" id="UP000095350">
    <property type="component" value="Unassembled WGS sequence"/>
</dbReference>
<dbReference type="GO" id="GO:0030272">
    <property type="term" value="F:5-formyltetrahydrofolate cyclo-ligase activity"/>
    <property type="evidence" value="ECO:0007669"/>
    <property type="project" value="UniProtKB-EC"/>
</dbReference>
<evidence type="ECO:0000256" key="4">
    <source>
        <dbReference type="PIRSR" id="PIRSR006806-1"/>
    </source>
</evidence>
<dbReference type="PIRSF" id="PIRSF006806">
    <property type="entry name" value="FTHF_cligase"/>
    <property type="match status" value="1"/>
</dbReference>
<dbReference type="SUPFAM" id="SSF100950">
    <property type="entry name" value="NagB/RpiA/CoA transferase-like"/>
    <property type="match status" value="1"/>
</dbReference>
<dbReference type="GO" id="GO:0005524">
    <property type="term" value="F:ATP binding"/>
    <property type="evidence" value="ECO:0007669"/>
    <property type="project" value="UniProtKB-KW"/>
</dbReference>
<evidence type="ECO:0000256" key="2">
    <source>
        <dbReference type="ARBA" id="ARBA00022741"/>
    </source>
</evidence>
<dbReference type="Pfam" id="PF01812">
    <property type="entry name" value="5-FTHF_cyc-lig"/>
    <property type="match status" value="1"/>
</dbReference>
<comment type="cofactor">
    <cofactor evidence="5">
        <name>Mg(2+)</name>
        <dbReference type="ChEBI" id="CHEBI:18420"/>
    </cofactor>
</comment>
<dbReference type="InterPro" id="IPR002698">
    <property type="entry name" value="FTHF_cligase"/>
</dbReference>
<dbReference type="Gene3D" id="3.40.50.10420">
    <property type="entry name" value="NagB/RpiA/CoA transferase-like"/>
    <property type="match status" value="1"/>
</dbReference>
<dbReference type="GO" id="GO:0035999">
    <property type="term" value="P:tetrahydrofolate interconversion"/>
    <property type="evidence" value="ECO:0007669"/>
    <property type="project" value="TreeGrafter"/>
</dbReference>
<proteinExistence type="inferred from homology"/>
<feature type="binding site" evidence="4">
    <location>
        <position position="61"/>
    </location>
    <ligand>
        <name>substrate</name>
    </ligand>
</feature>
<comment type="similarity">
    <text evidence="1 5">Belongs to the 5-formyltetrahydrofolate cyclo-ligase family.</text>
</comment>
<keyword evidence="6" id="KW-0436">Ligase</keyword>
<dbReference type="GO" id="GO:0009396">
    <property type="term" value="P:folic acid-containing compound biosynthetic process"/>
    <property type="evidence" value="ECO:0007669"/>
    <property type="project" value="TreeGrafter"/>
</dbReference>
<dbReference type="InterPro" id="IPR024185">
    <property type="entry name" value="FTHF_cligase-like_sf"/>
</dbReference>
<keyword evidence="5" id="KW-0460">Magnesium</keyword>
<reference evidence="6 7" key="1">
    <citation type="submission" date="2015-09" db="EMBL/GenBank/DDBJ databases">
        <authorList>
            <consortium name="Pathogen Informatics"/>
        </authorList>
    </citation>
    <scope>NUCLEOTIDE SEQUENCE [LARGE SCALE GENOMIC DNA]</scope>
    <source>
        <strain evidence="6 7">2789STDY5834960</strain>
    </source>
</reference>
<dbReference type="PaxDb" id="166486-ERS852572_01090"/>
<evidence type="ECO:0000256" key="5">
    <source>
        <dbReference type="RuleBase" id="RU361279"/>
    </source>
</evidence>
<keyword evidence="2 4" id="KW-0547">Nucleotide-binding</keyword>
<comment type="catalytic activity">
    <reaction evidence="5">
        <text>(6S)-5-formyl-5,6,7,8-tetrahydrofolate + ATP = (6R)-5,10-methenyltetrahydrofolate + ADP + phosphate</text>
        <dbReference type="Rhea" id="RHEA:10488"/>
        <dbReference type="ChEBI" id="CHEBI:30616"/>
        <dbReference type="ChEBI" id="CHEBI:43474"/>
        <dbReference type="ChEBI" id="CHEBI:57455"/>
        <dbReference type="ChEBI" id="CHEBI:57457"/>
        <dbReference type="ChEBI" id="CHEBI:456216"/>
        <dbReference type="EC" id="6.3.3.2"/>
    </reaction>
</comment>
<protein>
    <recommendedName>
        <fullName evidence="5">5-formyltetrahydrofolate cyclo-ligase</fullName>
        <ecNumber evidence="5">6.3.3.2</ecNumber>
    </recommendedName>
</protein>
<gene>
    <name evidence="6" type="primary">yqgN</name>
    <name evidence="6" type="ORF">ERS852572_01090</name>
</gene>
<evidence type="ECO:0000313" key="7">
    <source>
        <dbReference type="Proteomes" id="UP000095350"/>
    </source>
</evidence>